<organism evidence="2 3">
    <name type="scientific">Diaporthe australafricana</name>
    <dbReference type="NCBI Taxonomy" id="127596"/>
    <lineage>
        <taxon>Eukaryota</taxon>
        <taxon>Fungi</taxon>
        <taxon>Dikarya</taxon>
        <taxon>Ascomycota</taxon>
        <taxon>Pezizomycotina</taxon>
        <taxon>Sordariomycetes</taxon>
        <taxon>Sordariomycetidae</taxon>
        <taxon>Diaporthales</taxon>
        <taxon>Diaporthaceae</taxon>
        <taxon>Diaporthe</taxon>
    </lineage>
</organism>
<reference evidence="2 3" key="1">
    <citation type="journal article" date="2024" name="IMA Fungus">
        <title>IMA Genome - F19 : A genome assembly and annotation guide to empower mycologists, including annotated draft genome sequences of Ceratocystis pirilliformis, Diaporthe australafricana, Fusarium ophioides, Paecilomyces lecythidis, and Sporothrix stenoceras.</title>
        <authorList>
            <person name="Aylward J."/>
            <person name="Wilson A.M."/>
            <person name="Visagie C.M."/>
            <person name="Spraker J."/>
            <person name="Barnes I."/>
            <person name="Buitendag C."/>
            <person name="Ceriani C."/>
            <person name="Del Mar Angel L."/>
            <person name="du Plessis D."/>
            <person name="Fuchs T."/>
            <person name="Gasser K."/>
            <person name="Kramer D."/>
            <person name="Li W."/>
            <person name="Munsamy K."/>
            <person name="Piso A."/>
            <person name="Price J.L."/>
            <person name="Sonnekus B."/>
            <person name="Thomas C."/>
            <person name="van der Nest A."/>
            <person name="van Dijk A."/>
            <person name="van Heerden A."/>
            <person name="van Vuuren N."/>
            <person name="Yilmaz N."/>
            <person name="Duong T.A."/>
            <person name="van der Merwe N.A."/>
            <person name="Wingfield M.J."/>
            <person name="Wingfield B.D."/>
        </authorList>
    </citation>
    <scope>NUCLEOTIDE SEQUENCE [LARGE SCALE GENOMIC DNA]</scope>
    <source>
        <strain evidence="2 3">CMW 18300</strain>
    </source>
</reference>
<evidence type="ECO:0000313" key="2">
    <source>
        <dbReference type="EMBL" id="KAL1871618.1"/>
    </source>
</evidence>
<evidence type="ECO:0000313" key="3">
    <source>
        <dbReference type="Proteomes" id="UP001583177"/>
    </source>
</evidence>
<feature type="region of interest" description="Disordered" evidence="1">
    <location>
        <begin position="325"/>
        <end position="352"/>
    </location>
</feature>
<accession>A0ABR3X7J7</accession>
<dbReference type="Proteomes" id="UP001583177">
    <property type="component" value="Unassembled WGS sequence"/>
</dbReference>
<protein>
    <submittedName>
        <fullName evidence="2">Uncharacterized protein</fullName>
    </submittedName>
</protein>
<dbReference type="EMBL" id="JAWRVE010000032">
    <property type="protein sequence ID" value="KAL1871618.1"/>
    <property type="molecule type" value="Genomic_DNA"/>
</dbReference>
<gene>
    <name evidence="2" type="ORF">Daus18300_004618</name>
</gene>
<feature type="compositionally biased region" description="Basic and acidic residues" evidence="1">
    <location>
        <begin position="340"/>
        <end position="352"/>
    </location>
</feature>
<proteinExistence type="predicted"/>
<name>A0ABR3X7J7_9PEZI</name>
<keyword evidence="3" id="KW-1185">Reference proteome</keyword>
<feature type="compositionally biased region" description="Polar residues" evidence="1">
    <location>
        <begin position="330"/>
        <end position="339"/>
    </location>
</feature>
<sequence>MSATLVGEEAPHAITEEVRSTLRLRIDGYQTLLLEYQTPLFHDELLDAIKLHEETLQRPEPTPAERQRVLDQLTVLDNMNDRLNKHWEKLHRSLNSRTILLYSISEYSKLLGSWLILDYAGRESVGETHHEASAYVTILDKFRSGEGDVEANIRVHRRLFRRPLEEMMLNRQHVEKRLRMAAAGPSYPTGEIHRLVDQCDWPNLAAAIVNDREIAAVLFRSKPLDPQFWEDRIGKMALWRIDDLRDKYFAELSSPTTYTLTKLARELSAKQAALAADQSSPSSLSSVSMRNSGDSPAVTAARSVYNKVVSGLGLARTRSSLRSIFHHGPSTATPQTSLDSETHLIKESEKAE</sequence>
<comment type="caution">
    <text evidence="2">The sequence shown here is derived from an EMBL/GenBank/DDBJ whole genome shotgun (WGS) entry which is preliminary data.</text>
</comment>
<evidence type="ECO:0000256" key="1">
    <source>
        <dbReference type="SAM" id="MobiDB-lite"/>
    </source>
</evidence>